<evidence type="ECO:0000256" key="2">
    <source>
        <dbReference type="ARBA" id="ARBA00022554"/>
    </source>
</evidence>
<keyword evidence="4 7" id="KW-1133">Transmembrane helix</keyword>
<evidence type="ECO:0000259" key="8">
    <source>
        <dbReference type="PROSITE" id="PS51382"/>
    </source>
</evidence>
<dbReference type="PANTHER" id="PTHR46140">
    <property type="entry name" value="VACUOLAR TRANSPORTER CHAPERONE 1-RELATED"/>
    <property type="match status" value="1"/>
</dbReference>
<dbReference type="InterPro" id="IPR042267">
    <property type="entry name" value="VTC_sf"/>
</dbReference>
<feature type="region of interest" description="Disordered" evidence="6">
    <location>
        <begin position="95"/>
        <end position="126"/>
    </location>
</feature>
<dbReference type="PANTHER" id="PTHR46140:SF2">
    <property type="entry name" value="VACUOLAR TRANSPORTER CHAPERONE 3 COMPLEX SUBUNIT 3-RELATED"/>
    <property type="match status" value="1"/>
</dbReference>
<feature type="compositionally biased region" description="Low complexity" evidence="6">
    <location>
        <begin position="97"/>
        <end position="111"/>
    </location>
</feature>
<organism evidence="9 10">
    <name type="scientific">Teratosphaeria nubilosa</name>
    <dbReference type="NCBI Taxonomy" id="161662"/>
    <lineage>
        <taxon>Eukaryota</taxon>
        <taxon>Fungi</taxon>
        <taxon>Dikarya</taxon>
        <taxon>Ascomycota</taxon>
        <taxon>Pezizomycotina</taxon>
        <taxon>Dothideomycetes</taxon>
        <taxon>Dothideomycetidae</taxon>
        <taxon>Mycosphaerellales</taxon>
        <taxon>Teratosphaeriaceae</taxon>
        <taxon>Teratosphaeria</taxon>
    </lineage>
</organism>
<evidence type="ECO:0000256" key="6">
    <source>
        <dbReference type="SAM" id="MobiDB-lite"/>
    </source>
</evidence>
<dbReference type="GO" id="GO:0000329">
    <property type="term" value="C:fungal-type vacuole membrane"/>
    <property type="evidence" value="ECO:0007669"/>
    <property type="project" value="TreeGrafter"/>
</dbReference>
<sequence>MRFGRTLQLSTYAPWRDSYIDYAKLKKLLRDDDSAPTSPSTTTARAQQHWTDEDESRFVDELVNVQLEKVHAFHRDTHEKLRERTARCGERLDSIAARDPAAQPAAAPNAKPGGGGSGNGKRAVPSDAERTRIMTDVLAELDDITRETNELERYRRINYTGFLKAAKKHDRKRGASYRVRPLLQVRLAALPFNKEDYSPLLYRLSAMYSFVRQHLDGVKDRAWSAGEAPLGREEYLSHKFWVHPDNLLELKTMILRRLPVLVYNPQTSKIAEGTQPDPSITSIYFDSPAFDLYSNKVEHGEASSLRLRWYGQLLDKPEIWVEKKTVKEDNASSDQKFTTKEKYVQRFIKGEYHMEKQIKKLEERAGPDTNQVQSLKEAVDEIQSFIKENELQPVLRANYTRTAFQIPGDDKVRISLDTDLAFIREDAIDDRPCRDPETWHRTDIDNSRMEYPFSAIRKGEVSRFPFALLEIKVRNTGKRVEWIEDIMHSHLVKESPRFSKFVHGVAQLFEDYVNTFPFWLSEMETDIRRDPQQAFEEEQAKRQKEVDHEFAVGSLLKSRASLSPVVRGSPANPPGMLSPVGSPSTQKKRHSAATQPSPAGGLLGDHAKRGYGTMNTAAAENSQLDETAGEPDDDDDDDDQTGHHAHGTERRTANGGLKTLFPGFSTSKYAQAKRSGRRTQLPPGVSKPDYWIKDQGPVKVEAKVWLANQRTFIKWQHVSVLLASLSLGLYNAAGQHNNVARALAVVYTAVAVFTAAWGYGIYMWRTSLIERRSGKDFDAVTGPLVVCVGLVVALVLNFGFKYNALMKERHQEGYYEGVSSSSGVNGTFHSELKLL</sequence>
<feature type="region of interest" description="Disordered" evidence="6">
    <location>
        <begin position="31"/>
        <end position="53"/>
    </location>
</feature>
<keyword evidence="3 7" id="KW-0812">Transmembrane</keyword>
<feature type="compositionally biased region" description="Basic and acidic residues" evidence="6">
    <location>
        <begin position="640"/>
        <end position="652"/>
    </location>
</feature>
<name>A0A6G1LE86_9PEZI</name>
<feature type="compositionally biased region" description="Low complexity" evidence="6">
    <location>
        <begin position="35"/>
        <end position="46"/>
    </location>
</feature>
<feature type="transmembrane region" description="Helical" evidence="7">
    <location>
        <begin position="782"/>
        <end position="800"/>
    </location>
</feature>
<keyword evidence="10" id="KW-1185">Reference proteome</keyword>
<keyword evidence="5 7" id="KW-0472">Membrane</keyword>
<evidence type="ECO:0000313" key="10">
    <source>
        <dbReference type="Proteomes" id="UP000799436"/>
    </source>
</evidence>
<feature type="transmembrane region" description="Helical" evidence="7">
    <location>
        <begin position="712"/>
        <end position="730"/>
    </location>
</feature>
<gene>
    <name evidence="9" type="ORF">EJ03DRAFT_326207</name>
</gene>
<evidence type="ECO:0000256" key="1">
    <source>
        <dbReference type="ARBA" id="ARBA00004128"/>
    </source>
</evidence>
<evidence type="ECO:0000256" key="4">
    <source>
        <dbReference type="ARBA" id="ARBA00022989"/>
    </source>
</evidence>
<evidence type="ECO:0000313" key="9">
    <source>
        <dbReference type="EMBL" id="KAF2770889.1"/>
    </source>
</evidence>
<protein>
    <submittedName>
        <fullName evidence="9">SPX domain protein</fullName>
    </submittedName>
</protein>
<accession>A0A6G1LE86</accession>
<feature type="compositionally biased region" description="Polar residues" evidence="6">
    <location>
        <begin position="613"/>
        <end position="625"/>
    </location>
</feature>
<dbReference type="Pfam" id="PF02656">
    <property type="entry name" value="DUF202"/>
    <property type="match status" value="1"/>
</dbReference>
<dbReference type="InterPro" id="IPR004331">
    <property type="entry name" value="SPX_dom"/>
</dbReference>
<evidence type="ECO:0000256" key="7">
    <source>
        <dbReference type="SAM" id="Phobius"/>
    </source>
</evidence>
<dbReference type="GO" id="GO:0033254">
    <property type="term" value="C:vacuolar transporter chaperone complex"/>
    <property type="evidence" value="ECO:0007669"/>
    <property type="project" value="TreeGrafter"/>
</dbReference>
<evidence type="ECO:0000256" key="5">
    <source>
        <dbReference type="ARBA" id="ARBA00023136"/>
    </source>
</evidence>
<dbReference type="GO" id="GO:0006799">
    <property type="term" value="P:polyphosphate biosynthetic process"/>
    <property type="evidence" value="ECO:0007669"/>
    <property type="project" value="UniProtKB-ARBA"/>
</dbReference>
<dbReference type="CDD" id="cd14480">
    <property type="entry name" value="SPX_VTC2_like"/>
    <property type="match status" value="1"/>
</dbReference>
<dbReference type="InterPro" id="IPR018966">
    <property type="entry name" value="VTC_domain"/>
</dbReference>
<dbReference type="EMBL" id="ML995823">
    <property type="protein sequence ID" value="KAF2770889.1"/>
    <property type="molecule type" value="Genomic_DNA"/>
</dbReference>
<dbReference type="InterPro" id="IPR051572">
    <property type="entry name" value="VTC_Complex_Subunit"/>
</dbReference>
<dbReference type="OrthoDB" id="6493944at2759"/>
<feature type="compositionally biased region" description="Acidic residues" evidence="6">
    <location>
        <begin position="627"/>
        <end position="639"/>
    </location>
</feature>
<feature type="transmembrane region" description="Helical" evidence="7">
    <location>
        <begin position="742"/>
        <end position="762"/>
    </location>
</feature>
<dbReference type="Pfam" id="PF09359">
    <property type="entry name" value="VTC"/>
    <property type="match status" value="1"/>
</dbReference>
<dbReference type="FunFam" id="3.20.100.30:FF:000002">
    <property type="entry name" value="Vacuolar transporter chaperone"/>
    <property type="match status" value="1"/>
</dbReference>
<dbReference type="Proteomes" id="UP000799436">
    <property type="component" value="Unassembled WGS sequence"/>
</dbReference>
<comment type="subcellular location">
    <subcellularLocation>
        <location evidence="1">Vacuole membrane</location>
        <topology evidence="1">Multi-pass membrane protein</topology>
    </subcellularLocation>
</comment>
<feature type="region of interest" description="Disordered" evidence="6">
    <location>
        <begin position="562"/>
        <end position="660"/>
    </location>
</feature>
<feature type="domain" description="SPX" evidence="8">
    <location>
        <begin position="1"/>
        <end position="183"/>
    </location>
</feature>
<dbReference type="AlphaFoldDB" id="A0A6G1LE86"/>
<dbReference type="Gene3D" id="3.20.100.30">
    <property type="entry name" value="VTC, catalytic tunnel domain"/>
    <property type="match status" value="1"/>
</dbReference>
<dbReference type="InterPro" id="IPR003807">
    <property type="entry name" value="DUF202"/>
</dbReference>
<keyword evidence="2" id="KW-0926">Vacuole</keyword>
<dbReference type="PROSITE" id="PS51382">
    <property type="entry name" value="SPX"/>
    <property type="match status" value="1"/>
</dbReference>
<reference evidence="9" key="1">
    <citation type="journal article" date="2020" name="Stud. Mycol.">
        <title>101 Dothideomycetes genomes: a test case for predicting lifestyles and emergence of pathogens.</title>
        <authorList>
            <person name="Haridas S."/>
            <person name="Albert R."/>
            <person name="Binder M."/>
            <person name="Bloem J."/>
            <person name="Labutti K."/>
            <person name="Salamov A."/>
            <person name="Andreopoulos B."/>
            <person name="Baker S."/>
            <person name="Barry K."/>
            <person name="Bills G."/>
            <person name="Bluhm B."/>
            <person name="Cannon C."/>
            <person name="Castanera R."/>
            <person name="Culley D."/>
            <person name="Daum C."/>
            <person name="Ezra D."/>
            <person name="Gonzalez J."/>
            <person name="Henrissat B."/>
            <person name="Kuo A."/>
            <person name="Liang C."/>
            <person name="Lipzen A."/>
            <person name="Lutzoni F."/>
            <person name="Magnuson J."/>
            <person name="Mondo S."/>
            <person name="Nolan M."/>
            <person name="Ohm R."/>
            <person name="Pangilinan J."/>
            <person name="Park H.-J."/>
            <person name="Ramirez L."/>
            <person name="Alfaro M."/>
            <person name="Sun H."/>
            <person name="Tritt A."/>
            <person name="Yoshinaga Y."/>
            <person name="Zwiers L.-H."/>
            <person name="Turgeon B."/>
            <person name="Goodwin S."/>
            <person name="Spatafora J."/>
            <person name="Crous P."/>
            <person name="Grigoriev I."/>
        </authorList>
    </citation>
    <scope>NUCLEOTIDE SEQUENCE</scope>
    <source>
        <strain evidence="9">CBS 116005</strain>
    </source>
</reference>
<proteinExistence type="predicted"/>
<evidence type="ECO:0000256" key="3">
    <source>
        <dbReference type="ARBA" id="ARBA00022692"/>
    </source>
</evidence>